<evidence type="ECO:0000313" key="2">
    <source>
        <dbReference type="EMBL" id="EHJ58668.1"/>
    </source>
</evidence>
<dbReference type="PATRIC" id="fig|1088721.3.peg.4339"/>
<dbReference type="EMBL" id="AGFM01000066">
    <property type="protein sequence ID" value="EHJ58668.1"/>
    <property type="molecule type" value="Genomic_DNA"/>
</dbReference>
<sequence>MKRRQFETDAQRIPLQFDTKFWRFPNRWVKGPPSMPTSLSSDPSSDRQMTGKTTDN</sequence>
<keyword evidence="3" id="KW-1185">Reference proteome</keyword>
<dbReference type="Proteomes" id="UP000004030">
    <property type="component" value="Unassembled WGS sequence"/>
</dbReference>
<accession>G6EJ82</accession>
<dbReference type="AlphaFoldDB" id="G6EJ82"/>
<comment type="caution">
    <text evidence="2">The sequence shown here is derived from an EMBL/GenBank/DDBJ whole genome shotgun (WGS) entry which is preliminary data.</text>
</comment>
<name>G6EJ82_9SPHN</name>
<protein>
    <submittedName>
        <fullName evidence="2">Uncharacterized protein</fullName>
    </submittedName>
</protein>
<feature type="compositionally biased region" description="Polar residues" evidence="1">
    <location>
        <begin position="46"/>
        <end position="56"/>
    </location>
</feature>
<evidence type="ECO:0000313" key="3">
    <source>
        <dbReference type="Proteomes" id="UP000004030"/>
    </source>
</evidence>
<gene>
    <name evidence="2" type="ORF">NSU_4403</name>
</gene>
<evidence type="ECO:0000256" key="1">
    <source>
        <dbReference type="SAM" id="MobiDB-lite"/>
    </source>
</evidence>
<organism evidence="2 3">
    <name type="scientific">Novosphingobium pentaromativorans US6-1</name>
    <dbReference type="NCBI Taxonomy" id="1088721"/>
    <lineage>
        <taxon>Bacteria</taxon>
        <taxon>Pseudomonadati</taxon>
        <taxon>Pseudomonadota</taxon>
        <taxon>Alphaproteobacteria</taxon>
        <taxon>Sphingomonadales</taxon>
        <taxon>Sphingomonadaceae</taxon>
        <taxon>Novosphingobium</taxon>
    </lineage>
</organism>
<feature type="region of interest" description="Disordered" evidence="1">
    <location>
        <begin position="27"/>
        <end position="56"/>
    </location>
</feature>
<proteinExistence type="predicted"/>
<reference evidence="2 3" key="1">
    <citation type="journal article" date="2012" name="J. Bacteriol.">
        <title>Genome sequence of benzo(a)pyrene-degrading bacterium Novosphingobium pentaromativorans US6-1.</title>
        <authorList>
            <person name="Luo Y.R."/>
            <person name="Kang S.G."/>
            <person name="Kim S.J."/>
            <person name="Kim M.R."/>
            <person name="Li N."/>
            <person name="Lee J.H."/>
            <person name="Kwon K.K."/>
        </authorList>
    </citation>
    <scope>NUCLEOTIDE SEQUENCE [LARGE SCALE GENOMIC DNA]</scope>
    <source>
        <strain evidence="2 3">US6-1</strain>
    </source>
</reference>